<keyword evidence="2" id="KW-1185">Reference proteome</keyword>
<proteinExistence type="predicted"/>
<evidence type="ECO:0000313" key="1">
    <source>
        <dbReference type="EMBL" id="AFM00243.1"/>
    </source>
</evidence>
<sequence precursor="true">MAVAYPLTSDGQIVRALCFIASTSAIDQDIPDTAKSLEWATGSYVDNLEKFFLSYGAQP</sequence>
<organism evidence="1 2">
    <name type="scientific">Desulfitobacterium dehalogenans (strain ATCC 51507 / DSM 9161 / JW/IU-DC1)</name>
    <dbReference type="NCBI Taxonomy" id="756499"/>
    <lineage>
        <taxon>Bacteria</taxon>
        <taxon>Bacillati</taxon>
        <taxon>Bacillota</taxon>
        <taxon>Clostridia</taxon>
        <taxon>Eubacteriales</taxon>
        <taxon>Desulfitobacteriaceae</taxon>
        <taxon>Desulfitobacterium</taxon>
    </lineage>
</organism>
<dbReference type="RefSeq" id="WP_014793731.1">
    <property type="nucleotide sequence ID" value="NC_018017.1"/>
</dbReference>
<reference evidence="1 2" key="2">
    <citation type="journal article" date="2015" name="J. Bacteriol.">
        <title>Genomic, proteomic, and biochemical analysis of the organohalide respiratory pathway in Desulfitobacterium dehalogenans.</title>
        <authorList>
            <person name="Kruse T."/>
            <person name="van de Pas B.A."/>
            <person name="Atteia A."/>
            <person name="Krab K."/>
            <person name="Hagen W.R."/>
            <person name="Goodwin L."/>
            <person name="Chain P."/>
            <person name="Boeren S."/>
            <person name="Maphosa F."/>
            <person name="Schraa G."/>
            <person name="de Vos W.M."/>
            <person name="van der Oost J."/>
            <person name="Smidt H."/>
            <person name="Stams A.J."/>
        </authorList>
    </citation>
    <scope>NUCLEOTIDE SEQUENCE [LARGE SCALE GENOMIC DNA]</scope>
    <source>
        <strain evidence="2">ATCC 51507 / DSM 9161 / JW/IU-DC1</strain>
    </source>
</reference>
<evidence type="ECO:0000313" key="2">
    <source>
        <dbReference type="Proteomes" id="UP000006053"/>
    </source>
</evidence>
<protein>
    <submittedName>
        <fullName evidence="1">Uncharacterized protein</fullName>
    </submittedName>
</protein>
<name>I4A8F8_DESDJ</name>
<reference evidence="2" key="1">
    <citation type="submission" date="2012-06" db="EMBL/GenBank/DDBJ databases">
        <title>Complete sequence of Desulfitobacterium dehalogenans ATCC 51507.</title>
        <authorList>
            <person name="Lucas S."/>
            <person name="Han J."/>
            <person name="Lapidus A."/>
            <person name="Cheng J.-F."/>
            <person name="Goodwin L."/>
            <person name="Pitluck S."/>
            <person name="Peters L."/>
            <person name="Ovchinnikova G."/>
            <person name="Teshima H."/>
            <person name="Detter J.C."/>
            <person name="Han C."/>
            <person name="Tapia R."/>
            <person name="Land M."/>
            <person name="Hauser L."/>
            <person name="Kyrpides N."/>
            <person name="Ivanova N."/>
            <person name="Pagani I."/>
            <person name="Kruse T."/>
            <person name="de Vos W.M."/>
            <person name="Smidt H."/>
            <person name="Woyke T."/>
        </authorList>
    </citation>
    <scope>NUCLEOTIDE SEQUENCE [LARGE SCALE GENOMIC DNA]</scope>
    <source>
        <strain evidence="2">ATCC 51507 / DSM 9161 / JW/IU-DC1</strain>
    </source>
</reference>
<dbReference type="STRING" id="756499.Desde_1849"/>
<dbReference type="Proteomes" id="UP000006053">
    <property type="component" value="Chromosome"/>
</dbReference>
<gene>
    <name evidence="1" type="ordered locus">Desde_1849</name>
</gene>
<dbReference type="AlphaFoldDB" id="I4A8F8"/>
<dbReference type="EMBL" id="CP003348">
    <property type="protein sequence ID" value="AFM00243.1"/>
    <property type="molecule type" value="Genomic_DNA"/>
</dbReference>
<dbReference type="HOGENOM" id="CLU_2952866_0_0_9"/>
<accession>I4A8F8</accession>
<dbReference type="KEGG" id="ddh:Desde_1849"/>